<proteinExistence type="predicted"/>
<reference evidence="1" key="1">
    <citation type="submission" date="2014-05" db="EMBL/GenBank/DDBJ databases">
        <authorList>
            <person name="Chronopoulou M."/>
        </authorList>
    </citation>
    <scope>NUCLEOTIDE SEQUENCE</scope>
    <source>
        <tissue evidence="1">Whole organism</tissue>
    </source>
</reference>
<accession>A0A0K2URT9</accession>
<organism evidence="1">
    <name type="scientific">Lepeophtheirus salmonis</name>
    <name type="common">Salmon louse</name>
    <name type="synonym">Caligus salmonis</name>
    <dbReference type="NCBI Taxonomy" id="72036"/>
    <lineage>
        <taxon>Eukaryota</taxon>
        <taxon>Metazoa</taxon>
        <taxon>Ecdysozoa</taxon>
        <taxon>Arthropoda</taxon>
        <taxon>Crustacea</taxon>
        <taxon>Multicrustacea</taxon>
        <taxon>Hexanauplia</taxon>
        <taxon>Copepoda</taxon>
        <taxon>Siphonostomatoida</taxon>
        <taxon>Caligidae</taxon>
        <taxon>Lepeophtheirus</taxon>
    </lineage>
</organism>
<name>A0A0K2URT9_LEPSM</name>
<dbReference type="AlphaFoldDB" id="A0A0K2URT9"/>
<protein>
    <submittedName>
        <fullName evidence="1">Uncharacterized protein</fullName>
    </submittedName>
</protein>
<evidence type="ECO:0000313" key="1">
    <source>
        <dbReference type="EMBL" id="CDW40973.1"/>
    </source>
</evidence>
<sequence length="40" mass="4693">MTQTFQLRSSGWRMRTFTCSSLDLSVYYSVVLWNSIVLIC</sequence>
<dbReference type="EMBL" id="HACA01023612">
    <property type="protein sequence ID" value="CDW40973.1"/>
    <property type="molecule type" value="Transcribed_RNA"/>
</dbReference>